<dbReference type="EMBL" id="CP040871">
    <property type="protein sequence ID" value="QDA57606.1"/>
    <property type="molecule type" value="Genomic_DNA"/>
</dbReference>
<reference evidence="1 2" key="1">
    <citation type="submission" date="2019-06" db="EMBL/GenBank/DDBJ databases">
        <title>Thermomonas aquatica sp. nov., isolated from an industrial wastewater treatment plant.</title>
        <authorList>
            <person name="Jeon J.H."/>
            <person name="Park D.-S."/>
        </authorList>
    </citation>
    <scope>NUCLEOTIDE SEQUENCE [LARGE SCALE GENOMIC DNA]</scope>
    <source>
        <strain evidence="1 2">SY21</strain>
    </source>
</reference>
<proteinExistence type="predicted"/>
<dbReference type="Proteomes" id="UP000308149">
    <property type="component" value="Chromosome"/>
</dbReference>
<organism evidence="1 2">
    <name type="scientific">Thermomonas aquatica</name>
    <dbReference type="NCBI Taxonomy" id="2202149"/>
    <lineage>
        <taxon>Bacteria</taxon>
        <taxon>Pseudomonadati</taxon>
        <taxon>Pseudomonadota</taxon>
        <taxon>Gammaproteobacteria</taxon>
        <taxon>Lysobacterales</taxon>
        <taxon>Lysobacteraceae</taxon>
        <taxon>Thermomonas</taxon>
    </lineage>
</organism>
<evidence type="ECO:0000313" key="2">
    <source>
        <dbReference type="Proteomes" id="UP000308149"/>
    </source>
</evidence>
<sequence>MFRTESPRPMAFVERRLTPRRGDGVAAPARIHRERDFGVGYGSSSGYGSNRHYASSSATIFRCR</sequence>
<dbReference type="RefSeq" id="WP_139716657.1">
    <property type="nucleotide sequence ID" value="NZ_CP040871.1"/>
</dbReference>
<gene>
    <name evidence="1" type="ORF">FHQ07_09965</name>
</gene>
<name>A0A5B7ZSY1_9GAMM</name>
<accession>A0A5B7ZSY1</accession>
<keyword evidence="2" id="KW-1185">Reference proteome</keyword>
<protein>
    <submittedName>
        <fullName evidence="1">Uncharacterized protein</fullName>
    </submittedName>
</protein>
<dbReference type="KEGG" id="thes:FHQ07_09965"/>
<dbReference type="AlphaFoldDB" id="A0A5B7ZSY1"/>
<evidence type="ECO:0000313" key="1">
    <source>
        <dbReference type="EMBL" id="QDA57606.1"/>
    </source>
</evidence>